<evidence type="ECO:0000313" key="3">
    <source>
        <dbReference type="Proteomes" id="UP000298781"/>
    </source>
</evidence>
<organism evidence="2 3">
    <name type="scientific">Phreatobacter stygius</name>
    <dbReference type="NCBI Taxonomy" id="1940610"/>
    <lineage>
        <taxon>Bacteria</taxon>
        <taxon>Pseudomonadati</taxon>
        <taxon>Pseudomonadota</taxon>
        <taxon>Alphaproteobacteria</taxon>
        <taxon>Hyphomicrobiales</taxon>
        <taxon>Phreatobacteraceae</taxon>
        <taxon>Phreatobacter</taxon>
    </lineage>
</organism>
<dbReference type="InterPro" id="IPR010621">
    <property type="entry name" value="DUF1214"/>
</dbReference>
<evidence type="ECO:0000313" key="2">
    <source>
        <dbReference type="EMBL" id="QCI66523.1"/>
    </source>
</evidence>
<dbReference type="PANTHER" id="PTHR36509">
    <property type="entry name" value="BLL3101 PROTEIN"/>
    <property type="match status" value="1"/>
</dbReference>
<dbReference type="InterPro" id="IPR037049">
    <property type="entry name" value="DUF1214_C_sf"/>
</dbReference>
<dbReference type="Gene3D" id="2.60.120.600">
    <property type="entry name" value="Domain of unknown function DUF1214, C-terminal domain"/>
    <property type="match status" value="1"/>
</dbReference>
<evidence type="ECO:0000259" key="1">
    <source>
        <dbReference type="Pfam" id="PF06742"/>
    </source>
</evidence>
<gene>
    <name evidence="2" type="ORF">E8M01_21195</name>
</gene>
<name>A0A4D7B6C7_9HYPH</name>
<dbReference type="Proteomes" id="UP000298781">
    <property type="component" value="Chromosome"/>
</dbReference>
<keyword evidence="3" id="KW-1185">Reference proteome</keyword>
<protein>
    <submittedName>
        <fullName evidence="2">DUF1214 domain-containing protein</fullName>
    </submittedName>
</protein>
<dbReference type="PANTHER" id="PTHR36509:SF2">
    <property type="entry name" value="BLL3101 PROTEIN"/>
    <property type="match status" value="1"/>
</dbReference>
<dbReference type="AlphaFoldDB" id="A0A4D7B6C7"/>
<sequence>MRRCGPAAYPQPIRRCASCADGDRSLRTVTGIFLALGIGAATGLGLTAASVGRGTGAGVLHIGPWLATPKAGTTEADPYARAVTARLGTLPLALADGLALTAEADDGGQRLDGRCTYRVSGQMPPARFWTLGVVGEDYEPAAPAGQRRAFTSYEVLRQADLPIDVVIAATARPGNWLPSGGAAQIRLILRLYDTPIATTISTSTGLPAITRVACS</sequence>
<dbReference type="Pfam" id="PF06742">
    <property type="entry name" value="DUF1214"/>
    <property type="match status" value="1"/>
</dbReference>
<accession>A0A4D7B6C7</accession>
<dbReference type="EMBL" id="CP039690">
    <property type="protein sequence ID" value="QCI66523.1"/>
    <property type="molecule type" value="Genomic_DNA"/>
</dbReference>
<dbReference type="PIRSF" id="PIRSF009471">
    <property type="entry name" value="UCP009471"/>
    <property type="match status" value="1"/>
</dbReference>
<dbReference type="SUPFAM" id="SSF160935">
    <property type="entry name" value="VPA0735-like"/>
    <property type="match status" value="1"/>
</dbReference>
<feature type="domain" description="DUF1214" evidence="1">
    <location>
        <begin position="98"/>
        <end position="194"/>
    </location>
</feature>
<dbReference type="OrthoDB" id="7837485at2"/>
<proteinExistence type="predicted"/>
<reference evidence="2 3" key="1">
    <citation type="submission" date="2019-04" db="EMBL/GenBank/DDBJ databases">
        <title>Phreatobacter aquaticus sp. nov.</title>
        <authorList>
            <person name="Choi A."/>
        </authorList>
    </citation>
    <scope>NUCLEOTIDE SEQUENCE [LARGE SCALE GENOMIC DNA]</scope>
    <source>
        <strain evidence="2 3">KCTC 52518</strain>
    </source>
</reference>
<dbReference type="InterPro" id="IPR012038">
    <property type="entry name" value="UCP009471"/>
</dbReference>
<dbReference type="KEGG" id="pstg:E8M01_21195"/>